<dbReference type="STRING" id="1081104.A0A162JSN3"/>
<dbReference type="InterPro" id="IPR011008">
    <property type="entry name" value="Dimeric_a/b-barrel"/>
</dbReference>
<sequence>MATCEVIQLSVVTFRPDLSPPYSPPAPPSAFLDVAAKLQAVPGARASYLGYQLEDSRRWVWVVRWATGAALDAFLASPSYARWLGSLRAVADTYASSRAFLRGDIAASLNSPCTEVVTALEADPGFVEDHLRPFARCFEREPAKIPGYRALSYGQWLPVVHDGVVAPVGVSAGMLIGWESKEAHYAQRGEGMLIDRYVHHIRGGRKSLGLYHVNFTRL</sequence>
<dbReference type="Gene3D" id="3.30.70.100">
    <property type="match status" value="1"/>
</dbReference>
<evidence type="ECO:0000259" key="1">
    <source>
        <dbReference type="Pfam" id="PF03992"/>
    </source>
</evidence>
<dbReference type="GeneID" id="30016355"/>
<dbReference type="AlphaFoldDB" id="A0A162JSN3"/>
<dbReference type="InterPro" id="IPR007138">
    <property type="entry name" value="ABM_dom"/>
</dbReference>
<organism evidence="2 3">
    <name type="scientific">Cordyceps fumosorosea (strain ARSEF 2679)</name>
    <name type="common">Isaria fumosorosea</name>
    <dbReference type="NCBI Taxonomy" id="1081104"/>
    <lineage>
        <taxon>Eukaryota</taxon>
        <taxon>Fungi</taxon>
        <taxon>Dikarya</taxon>
        <taxon>Ascomycota</taxon>
        <taxon>Pezizomycotina</taxon>
        <taxon>Sordariomycetes</taxon>
        <taxon>Hypocreomycetidae</taxon>
        <taxon>Hypocreales</taxon>
        <taxon>Cordycipitaceae</taxon>
        <taxon>Cordyceps</taxon>
    </lineage>
</organism>
<evidence type="ECO:0000313" key="2">
    <source>
        <dbReference type="EMBL" id="OAA73162.1"/>
    </source>
</evidence>
<gene>
    <name evidence="2" type="ORF">ISF_00063</name>
</gene>
<accession>A0A162JSN3</accession>
<proteinExistence type="predicted"/>
<dbReference type="RefSeq" id="XP_018708120.1">
    <property type="nucleotide sequence ID" value="XM_018843670.1"/>
</dbReference>
<protein>
    <submittedName>
        <fullName evidence="2">Dimeric alpha-beta barrel</fullName>
    </submittedName>
</protein>
<comment type="caution">
    <text evidence="2">The sequence shown here is derived from an EMBL/GenBank/DDBJ whole genome shotgun (WGS) entry which is preliminary data.</text>
</comment>
<feature type="domain" description="ABM" evidence="1">
    <location>
        <begin position="30"/>
        <end position="83"/>
    </location>
</feature>
<keyword evidence="3" id="KW-1185">Reference proteome</keyword>
<evidence type="ECO:0000313" key="3">
    <source>
        <dbReference type="Proteomes" id="UP000076744"/>
    </source>
</evidence>
<dbReference type="OrthoDB" id="3830579at2759"/>
<dbReference type="SUPFAM" id="SSF54909">
    <property type="entry name" value="Dimeric alpha+beta barrel"/>
    <property type="match status" value="1"/>
</dbReference>
<name>A0A162JSN3_CORFA</name>
<dbReference type="EMBL" id="AZHB01000001">
    <property type="protein sequence ID" value="OAA73162.1"/>
    <property type="molecule type" value="Genomic_DNA"/>
</dbReference>
<dbReference type="Pfam" id="PF03992">
    <property type="entry name" value="ABM"/>
    <property type="match status" value="1"/>
</dbReference>
<reference evidence="2 3" key="1">
    <citation type="journal article" date="2016" name="Genome Biol. Evol.">
        <title>Divergent and convergent evolution of fungal pathogenicity.</title>
        <authorList>
            <person name="Shang Y."/>
            <person name="Xiao G."/>
            <person name="Zheng P."/>
            <person name="Cen K."/>
            <person name="Zhan S."/>
            <person name="Wang C."/>
        </authorList>
    </citation>
    <scope>NUCLEOTIDE SEQUENCE [LARGE SCALE GENOMIC DNA]</scope>
    <source>
        <strain evidence="2 3">ARSEF 2679</strain>
    </source>
</reference>
<dbReference type="Proteomes" id="UP000076744">
    <property type="component" value="Unassembled WGS sequence"/>
</dbReference>